<dbReference type="InterPro" id="IPR042070">
    <property type="entry name" value="PucR_C-HTH_sf"/>
</dbReference>
<evidence type="ECO:0000256" key="1">
    <source>
        <dbReference type="ARBA" id="ARBA00006754"/>
    </source>
</evidence>
<evidence type="ECO:0000259" key="3">
    <source>
        <dbReference type="Pfam" id="PF13556"/>
    </source>
</evidence>
<proteinExistence type="inferred from homology"/>
<sequence length="548" mass="62987">MRITELLSVPLLKEMRLIAGESGKEREVHTINMMDAPDIIPFLNPNEFLVTTAYHIKDQPHRLIELIKAMSDQGCAALGIKTKRYLEAVPQEALDLANELSLPIIELPLELSLGEIVNYTLRAILDSRAAELSSAIESHKQFTNIIMQGKGIQVLLQELTKLIHRKVNLVDQHLIPLLQPYTKLEISIIKSDLEKEIKGFPLSNNTNITFSMIASKETYTLFPVNMSEKKIGFLLVVGAIPQEDHLTILTIEQAINVLSFTLMKEHALKQHARNIRNDFFLHFLDGAFSVHDEIINRAKEFSLQNERDYICVVGKMDNDENSYYTYTQRQQKADNLFEYMEDLIHPTISNVHVFTKSENCILLFEVHDQNVTPHQGHDHILRYIQEKIAVAFGHTVSFGVSNICHSFIQLRTAYQEAFEALSQGELAKKTGFIHTFRTKDIIELLRLIPEKEINSFYQYTFKGFSSIKQDEKESLLQTLSVYLETHCQISETAKRLFVHRNTVVYRIDKCEEILSKSLKDPETTLQLRIAFRMKKLLDSSFLHSLTKT</sequence>
<dbReference type="Pfam" id="PF17853">
    <property type="entry name" value="GGDEF_2"/>
    <property type="match status" value="1"/>
</dbReference>
<dbReference type="RefSeq" id="WP_338448550.1">
    <property type="nucleotide sequence ID" value="NZ_CP137640.1"/>
</dbReference>
<dbReference type="Gene3D" id="1.10.10.2840">
    <property type="entry name" value="PucR C-terminal helix-turn-helix domain"/>
    <property type="match status" value="1"/>
</dbReference>
<evidence type="ECO:0000313" key="5">
    <source>
        <dbReference type="EMBL" id="WVX79617.1"/>
    </source>
</evidence>
<evidence type="ECO:0000313" key="6">
    <source>
        <dbReference type="Proteomes" id="UP001357223"/>
    </source>
</evidence>
<dbReference type="InterPro" id="IPR025736">
    <property type="entry name" value="PucR_C-HTH_dom"/>
</dbReference>
<comment type="similarity">
    <text evidence="1">Belongs to the CdaR family.</text>
</comment>
<feature type="domain" description="Purine catabolism PurC-like" evidence="2">
    <location>
        <begin position="5"/>
        <end position="124"/>
    </location>
</feature>
<accession>A0ABZ2C8V0</accession>
<feature type="domain" description="CdaR GGDEF-like" evidence="4">
    <location>
        <begin position="291"/>
        <end position="421"/>
    </location>
</feature>
<evidence type="ECO:0000259" key="4">
    <source>
        <dbReference type="Pfam" id="PF17853"/>
    </source>
</evidence>
<dbReference type="InterPro" id="IPR041522">
    <property type="entry name" value="CdaR_GGDEF"/>
</dbReference>
<dbReference type="Pfam" id="PF13556">
    <property type="entry name" value="HTH_30"/>
    <property type="match status" value="1"/>
</dbReference>
<evidence type="ECO:0000259" key="2">
    <source>
        <dbReference type="Pfam" id="PF07905"/>
    </source>
</evidence>
<dbReference type="InterPro" id="IPR051448">
    <property type="entry name" value="CdaR-like_regulators"/>
</dbReference>
<feature type="domain" description="PucR C-terminal helix-turn-helix" evidence="3">
    <location>
        <begin position="475"/>
        <end position="532"/>
    </location>
</feature>
<organism evidence="5 6">
    <name type="scientific">Niallia oryzisoli</name>
    <dbReference type="NCBI Taxonomy" id="1737571"/>
    <lineage>
        <taxon>Bacteria</taxon>
        <taxon>Bacillati</taxon>
        <taxon>Bacillota</taxon>
        <taxon>Bacilli</taxon>
        <taxon>Bacillales</taxon>
        <taxon>Bacillaceae</taxon>
        <taxon>Niallia</taxon>
    </lineage>
</organism>
<dbReference type="PANTHER" id="PTHR33744">
    <property type="entry name" value="CARBOHYDRATE DIACID REGULATOR"/>
    <property type="match status" value="1"/>
</dbReference>
<dbReference type="EMBL" id="CP137640">
    <property type="protein sequence ID" value="WVX79617.1"/>
    <property type="molecule type" value="Genomic_DNA"/>
</dbReference>
<dbReference type="InterPro" id="IPR012914">
    <property type="entry name" value="PucR_dom"/>
</dbReference>
<keyword evidence="6" id="KW-1185">Reference proteome</keyword>
<name>A0ABZ2C8V0_9BACI</name>
<reference evidence="5 6" key="1">
    <citation type="submission" date="2023-10" db="EMBL/GenBank/DDBJ databases">
        <title>Niallia locisalis sp.nov. isolated from a salt pond sample.</title>
        <authorList>
            <person name="Li X.-J."/>
            <person name="Dong L."/>
        </authorList>
    </citation>
    <scope>NUCLEOTIDE SEQUENCE [LARGE SCALE GENOMIC DNA]</scope>
    <source>
        <strain evidence="5 6">DSM 29761</strain>
    </source>
</reference>
<dbReference type="Pfam" id="PF07905">
    <property type="entry name" value="PucR"/>
    <property type="match status" value="1"/>
</dbReference>
<protein>
    <submittedName>
        <fullName evidence="5">PucR family transcriptional regulator</fullName>
    </submittedName>
</protein>
<dbReference type="PANTHER" id="PTHR33744:SF1">
    <property type="entry name" value="DNA-BINDING TRANSCRIPTIONAL ACTIVATOR ADER"/>
    <property type="match status" value="1"/>
</dbReference>
<gene>
    <name evidence="5" type="ORF">R4Z09_20335</name>
</gene>
<dbReference type="Proteomes" id="UP001357223">
    <property type="component" value="Chromosome"/>
</dbReference>